<name>A0A5J4ZK69_9ASTE</name>
<dbReference type="PANTHER" id="PTHR31669">
    <property type="entry name" value="PROTEIN FAR1-RELATED SEQUENCE 10-RELATED"/>
    <property type="match status" value="1"/>
</dbReference>
<dbReference type="InterPro" id="IPR031052">
    <property type="entry name" value="FHY3/FAR1"/>
</dbReference>
<dbReference type="AlphaFoldDB" id="A0A5J4ZK69"/>
<comment type="similarity">
    <text evidence="1">Belongs to the FHY3/FAR1 family.</text>
</comment>
<reference evidence="2 3" key="1">
    <citation type="submission" date="2019-09" db="EMBL/GenBank/DDBJ databases">
        <title>A chromosome-level genome assembly of the Chinese tupelo Nyssa sinensis.</title>
        <authorList>
            <person name="Yang X."/>
            <person name="Kang M."/>
            <person name="Yang Y."/>
            <person name="Xiong H."/>
            <person name="Wang M."/>
            <person name="Zhang Z."/>
            <person name="Wang Z."/>
            <person name="Wu H."/>
            <person name="Ma T."/>
            <person name="Liu J."/>
            <person name="Xi Z."/>
        </authorList>
    </citation>
    <scope>NUCLEOTIDE SEQUENCE [LARGE SCALE GENOMIC DNA]</scope>
    <source>
        <strain evidence="2">J267</strain>
        <tissue evidence="2">Leaf</tissue>
    </source>
</reference>
<dbReference type="GO" id="GO:0005634">
    <property type="term" value="C:nucleus"/>
    <property type="evidence" value="ECO:0007669"/>
    <property type="project" value="UniProtKB-SubCell"/>
</dbReference>
<keyword evidence="1" id="KW-0479">Metal-binding</keyword>
<keyword evidence="3" id="KW-1185">Reference proteome</keyword>
<evidence type="ECO:0000313" key="3">
    <source>
        <dbReference type="Proteomes" id="UP000325577"/>
    </source>
</evidence>
<dbReference type="OrthoDB" id="1698244at2759"/>
<gene>
    <name evidence="2" type="ORF">F0562_013429</name>
</gene>
<comment type="subcellular location">
    <subcellularLocation>
        <location evidence="1">Nucleus</location>
    </subcellularLocation>
</comment>
<keyword evidence="1" id="KW-0863">Zinc-finger</keyword>
<proteinExistence type="inferred from homology"/>
<keyword evidence="1" id="KW-0862">Zinc</keyword>
<protein>
    <recommendedName>
        <fullName evidence="1">Protein FAR1-RELATED SEQUENCE</fullName>
    </recommendedName>
</protein>
<dbReference type="Proteomes" id="UP000325577">
    <property type="component" value="Linkage Group LG6"/>
</dbReference>
<evidence type="ECO:0000256" key="1">
    <source>
        <dbReference type="RuleBase" id="RU367018"/>
    </source>
</evidence>
<comment type="function">
    <text evidence="1">Putative transcription activator involved in regulating light control of development.</text>
</comment>
<evidence type="ECO:0000313" key="2">
    <source>
        <dbReference type="EMBL" id="KAA8519173.1"/>
    </source>
</evidence>
<organism evidence="2 3">
    <name type="scientific">Nyssa sinensis</name>
    <dbReference type="NCBI Taxonomy" id="561372"/>
    <lineage>
        <taxon>Eukaryota</taxon>
        <taxon>Viridiplantae</taxon>
        <taxon>Streptophyta</taxon>
        <taxon>Embryophyta</taxon>
        <taxon>Tracheophyta</taxon>
        <taxon>Spermatophyta</taxon>
        <taxon>Magnoliopsida</taxon>
        <taxon>eudicotyledons</taxon>
        <taxon>Gunneridae</taxon>
        <taxon>Pentapetalae</taxon>
        <taxon>asterids</taxon>
        <taxon>Cornales</taxon>
        <taxon>Nyssaceae</taxon>
        <taxon>Nyssa</taxon>
    </lineage>
</organism>
<keyword evidence="1" id="KW-0539">Nucleus</keyword>
<accession>A0A5J4ZK69</accession>
<sequence>MHAFFDGYVNVKKTLKQFVERYENTLKDKVQKETQEDFNCFNSWLPCITHYDMEKQFAYAYTTAKFKEFQMELTGKIYCSLFPIKEDGSISEYKVLEDVKIGDNQQHDFEKFKSMGIGYIEGPTASNVADKIGTQDSIVVNPSLQGHRNTNMPNYTPQIMLGVDVATNLNLMQGNLNLHGYSTTPRRN</sequence>
<dbReference type="PANTHER" id="PTHR31669:SF283">
    <property type="entry name" value="PROTEIN FAR1-RELATED SEQUENCE"/>
    <property type="match status" value="1"/>
</dbReference>
<dbReference type="GO" id="GO:0006355">
    <property type="term" value="P:regulation of DNA-templated transcription"/>
    <property type="evidence" value="ECO:0007669"/>
    <property type="project" value="UniProtKB-UniRule"/>
</dbReference>
<dbReference type="GO" id="GO:0008270">
    <property type="term" value="F:zinc ion binding"/>
    <property type="evidence" value="ECO:0007669"/>
    <property type="project" value="UniProtKB-UniRule"/>
</dbReference>
<dbReference type="EMBL" id="CM018049">
    <property type="protein sequence ID" value="KAA8519173.1"/>
    <property type="molecule type" value="Genomic_DNA"/>
</dbReference>